<dbReference type="Pfam" id="PF03724">
    <property type="entry name" value="META"/>
    <property type="match status" value="1"/>
</dbReference>
<accession>L0A7Q1</accession>
<dbReference type="KEGG" id="dpd:Deipe_3773"/>
<dbReference type="RefSeq" id="WP_015237493.1">
    <property type="nucleotide sequence ID" value="NC_019793.1"/>
</dbReference>
<dbReference type="PANTHER" id="PTHR35535">
    <property type="entry name" value="HEAT SHOCK PROTEIN HSLJ"/>
    <property type="match status" value="1"/>
</dbReference>
<evidence type="ECO:0000313" key="2">
    <source>
        <dbReference type="EMBL" id="AFZ69197.1"/>
    </source>
</evidence>
<protein>
    <submittedName>
        <fullName evidence="2">Heat shock protein</fullName>
    </submittedName>
</protein>
<dbReference type="EMBL" id="CP003382">
    <property type="protein sequence ID" value="AFZ69197.1"/>
    <property type="molecule type" value="Genomic_DNA"/>
</dbReference>
<dbReference type="eggNOG" id="COG3187">
    <property type="taxonomic scope" value="Bacteria"/>
</dbReference>
<dbReference type="PANTHER" id="PTHR35535:SF1">
    <property type="entry name" value="HEAT SHOCK PROTEIN HSLJ"/>
    <property type="match status" value="1"/>
</dbReference>
<dbReference type="InterPro" id="IPR053147">
    <property type="entry name" value="Hsp_HslJ-like"/>
</dbReference>
<dbReference type="Gene3D" id="2.40.128.270">
    <property type="match status" value="1"/>
</dbReference>
<feature type="domain" description="DUF306" evidence="1">
    <location>
        <begin position="60"/>
        <end position="164"/>
    </location>
</feature>
<keyword evidence="2" id="KW-0346">Stress response</keyword>
<dbReference type="InterPro" id="IPR005184">
    <property type="entry name" value="DUF306_Meta_HslJ"/>
</dbReference>
<reference evidence="3" key="1">
    <citation type="submission" date="2012-03" db="EMBL/GenBank/DDBJ databases">
        <title>Complete sequence of chromosome of Deinococcus peraridilitoris DSM 19664.</title>
        <authorList>
            <person name="Lucas S."/>
            <person name="Copeland A."/>
            <person name="Lapidus A."/>
            <person name="Glavina del Rio T."/>
            <person name="Dalin E."/>
            <person name="Tice H."/>
            <person name="Bruce D."/>
            <person name="Goodwin L."/>
            <person name="Pitluck S."/>
            <person name="Peters L."/>
            <person name="Mikhailova N."/>
            <person name="Lu M."/>
            <person name="Kyrpides N."/>
            <person name="Mavromatis K."/>
            <person name="Ivanova N."/>
            <person name="Brettin T."/>
            <person name="Detter J.C."/>
            <person name="Han C."/>
            <person name="Larimer F."/>
            <person name="Land M."/>
            <person name="Hauser L."/>
            <person name="Markowitz V."/>
            <person name="Cheng J.-F."/>
            <person name="Hugenholtz P."/>
            <person name="Woyke T."/>
            <person name="Wu D."/>
            <person name="Pukall R."/>
            <person name="Steenblock K."/>
            <person name="Brambilla E."/>
            <person name="Klenk H.-P."/>
            <person name="Eisen J.A."/>
        </authorList>
    </citation>
    <scope>NUCLEOTIDE SEQUENCE [LARGE SCALE GENOMIC DNA]</scope>
    <source>
        <strain evidence="3">DSM 19664 / LMG 22246 / CIP 109416 / KR-200</strain>
    </source>
</reference>
<dbReference type="STRING" id="937777.Deipe_3773"/>
<proteinExistence type="predicted"/>
<name>L0A7Q1_DEIPD</name>
<dbReference type="OrthoDB" id="5348860at2"/>
<dbReference type="Proteomes" id="UP000010467">
    <property type="component" value="Chromosome"/>
</dbReference>
<evidence type="ECO:0000259" key="1">
    <source>
        <dbReference type="Pfam" id="PF03724"/>
    </source>
</evidence>
<dbReference type="InterPro" id="IPR038670">
    <property type="entry name" value="HslJ-like_sf"/>
</dbReference>
<organism evidence="2 3">
    <name type="scientific">Deinococcus peraridilitoris (strain DSM 19664 / LMG 22246 / CIP 109416 / KR-200)</name>
    <dbReference type="NCBI Taxonomy" id="937777"/>
    <lineage>
        <taxon>Bacteria</taxon>
        <taxon>Thermotogati</taxon>
        <taxon>Deinococcota</taxon>
        <taxon>Deinococci</taxon>
        <taxon>Deinococcales</taxon>
        <taxon>Deinococcaceae</taxon>
        <taxon>Deinococcus</taxon>
    </lineage>
</organism>
<evidence type="ECO:0000313" key="3">
    <source>
        <dbReference type="Proteomes" id="UP000010467"/>
    </source>
</evidence>
<gene>
    <name evidence="2" type="ordered locus">Deipe_3773</name>
</gene>
<sequence length="168" mass="18598">MARMSSLFSILPSFRLPRPLRLRPLRLASVPGGDLARAAVALLVLSTVGEVHAQRITFGTVWTLYRYGQASQEVTVSTRNAPTLQFDVGRALGHAGCNSFSAGYIARGRELKIGSLTASKLSCSDQRTRELEQYFLQALTNVKRYQLNGDFLVLFTGDRDTLVFTRSQ</sequence>
<dbReference type="PATRIC" id="fig|937777.3.peg.3785"/>
<dbReference type="AlphaFoldDB" id="L0A7Q1"/>
<keyword evidence="3" id="KW-1185">Reference proteome</keyword>
<dbReference type="HOGENOM" id="CLU_1583796_0_0_0"/>